<keyword evidence="1" id="KW-0863">Zinc-finger</keyword>
<dbReference type="CDD" id="cd01650">
    <property type="entry name" value="RT_nLTR_like"/>
    <property type="match status" value="1"/>
</dbReference>
<evidence type="ECO:0008006" key="6">
    <source>
        <dbReference type="Google" id="ProtNLM"/>
    </source>
</evidence>
<dbReference type="Gene3D" id="3.60.10.10">
    <property type="entry name" value="Endonuclease/exonuclease/phosphatase"/>
    <property type="match status" value="1"/>
</dbReference>
<gene>
    <name evidence="5" type="ORF">FSB_LOCUS36676</name>
</gene>
<dbReference type="InterPro" id="IPR002156">
    <property type="entry name" value="RNaseH_domain"/>
</dbReference>
<dbReference type="SUPFAM" id="SSF56672">
    <property type="entry name" value="DNA/RNA polymerases"/>
    <property type="match status" value="1"/>
</dbReference>
<evidence type="ECO:0000256" key="1">
    <source>
        <dbReference type="PROSITE-ProRule" id="PRU00047"/>
    </source>
</evidence>
<dbReference type="InterPro" id="IPR025558">
    <property type="entry name" value="DUF4283"/>
</dbReference>
<evidence type="ECO:0000259" key="3">
    <source>
        <dbReference type="PROSITE" id="PS50158"/>
    </source>
</evidence>
<organism evidence="5">
    <name type="scientific">Fagus sylvatica</name>
    <name type="common">Beechnut</name>
    <dbReference type="NCBI Taxonomy" id="28930"/>
    <lineage>
        <taxon>Eukaryota</taxon>
        <taxon>Viridiplantae</taxon>
        <taxon>Streptophyta</taxon>
        <taxon>Embryophyta</taxon>
        <taxon>Tracheophyta</taxon>
        <taxon>Spermatophyta</taxon>
        <taxon>Magnoliopsida</taxon>
        <taxon>eudicotyledons</taxon>
        <taxon>Gunneridae</taxon>
        <taxon>Pentapetalae</taxon>
        <taxon>rosids</taxon>
        <taxon>fabids</taxon>
        <taxon>Fagales</taxon>
        <taxon>Fagaceae</taxon>
        <taxon>Fagus</taxon>
    </lineage>
</organism>
<dbReference type="InterPro" id="IPR025836">
    <property type="entry name" value="Zn_knuckle_CX2CX4HX4C"/>
</dbReference>
<keyword evidence="1" id="KW-0479">Metal-binding</keyword>
<dbReference type="InterPro" id="IPR026960">
    <property type="entry name" value="RVT-Znf"/>
</dbReference>
<proteinExistence type="predicted"/>
<evidence type="ECO:0000256" key="2">
    <source>
        <dbReference type="SAM" id="MobiDB-lite"/>
    </source>
</evidence>
<dbReference type="GO" id="GO:0003676">
    <property type="term" value="F:nucleic acid binding"/>
    <property type="evidence" value="ECO:0007669"/>
    <property type="project" value="InterPro"/>
</dbReference>
<dbReference type="PANTHER" id="PTHR33116">
    <property type="entry name" value="REVERSE TRANSCRIPTASE ZINC-BINDING DOMAIN-CONTAINING PROTEIN-RELATED-RELATED"/>
    <property type="match status" value="1"/>
</dbReference>
<dbReference type="InterPro" id="IPR036691">
    <property type="entry name" value="Endo/exonu/phosph_ase_sf"/>
</dbReference>
<evidence type="ECO:0000313" key="5">
    <source>
        <dbReference type="EMBL" id="SPD08794.1"/>
    </source>
</evidence>
<dbReference type="Pfam" id="PF14111">
    <property type="entry name" value="DUF4283"/>
    <property type="match status" value="1"/>
</dbReference>
<sequence>MAEELAEMCQRMRLSEAEKSNIRLRTGKIQQSKIEAKFSLLFRLLTSRSFNGEAFKGTVKNLWASEGGITVREIEDNLFLAVFNRGDDMERVIVQSPWTFDKKLIQMIRFEADMQPQAVKFIYSAFWIRIYNLPILSMVKEVGEDIGNSIGHLVEVDVPENGIGWGRFLRIRVEIDVTKPLLRGKILESENGKPFWVDFRYEHLPIFCYRCGRIGHSGNECVEGRRSGGDQSVASDRFGSWLRAAPVRGGRSSRRNRDTVQADEDWEGGPSQGGDGEFEGVMQAGNPTGVSSENVEGAVEEERLLPRIGDPLTQRANGDVMEVTGNPEVGGVLEANEDNNQLFEKAAQNGEDGQNKVSNQIPELVHTEEEKVEICLEQVGMQPSIQDNQVDMDMDRDGQQIPTVLHVASCEDDNTEAILIVGQNITNISKSHAIPLNNKGKKVMGSCTIHDVGPKQGGKWKKRARTNDHQGLHLQSPCTELTSRKRSLEEHMHGHLEEDTPPDSMKALSLNCRGLGNQATVAELHGLVKLEVPKLVFLMETRLPVRKLEFLRVKLGMCGCFGVDRRRLGGGLALFWDASVSIHVQSYSFYHIDAHVIQDDGMVWRFTGFYGHPETALRHWSWSLLRRLHGINNLPWLLLGDFNEIVALEEKFGREDRSFRQMARFREALADCSLVDLGFVGPEFTWSNNREDDDLVRVRLDRGVASQEWRNLFPEASVKHIVVAHSDHLGLLLELAPCVLPGRKKKNRQFRFDHTWVHEEKCEEVIAEAWSSSYSGTPMFCLNQKIKQCRIQLLKWSQSQLRPTPKNIESKKRQLQELECQSTECYKAREVNMVRRELRTLMRKEEIFWRQRSRVTWLKGGDSNSRYFHECASQRRKTNTVHGLHDSNGVWQSDPGVMESIVVEYFQNLFLSSSPSTINEVSQLVDERVSPEMNAALLAPFSSEEVRSALFQIAPSKAPGPDGMTALFFQRYWNIVGLHVTDAVLDCLNSGRLLGSVNFTNIVLIPKIKAPVNMSHFRPISLCNVIYKIISKVLVNRMKNILPAIISDCQSAFVPGRMITDNIIISFEMLHYLKNKKGGQVGQMAAKLDMSKAYDRVEWDYLRAILLKLGFHERWVSLIMMCVSSVTYSVMVNGEQKGFIKPGRGLRQGDPLSPYLFLICAEGLSALIRKAERDNLIHGISICRGGPRVSHLFFADDSIIFCNATTLECQALLQLLNTYESASGQKINGSKTALFFSHSTTQDIRDIILYLFGTTATTQFEKYLGLPPVIGRAKKRAFNELKDRVGRRLQGWKEKLLSQAGREILIKAVIQAMPTYAMSCFKLPLGLCSEISTMAMKFWWGQRGMERKVHWLNKQQLNQAKDRGGMGFRELSLFNAAMLARQGWRLLQYPNSLVSRVLKAKYYPNQSFLEASIKGNPSFIWRSICGAKQVLSDGLIWRVGSGENIKIWKDSWLNGSPCSKILSSPRVLEANATVSELINHEQGCWNSELIDQIFLPKDAESIKQLPLSSRRPQDKLIWAGNRSGVYSVKSAYKLLMQKSMVNSESSSTGSLKKFWNGVWSAKVQPKIRNFIWRACRNILPTQTKLFDKKILSSYSCQWCEDEPETGDHILWQCEFAQRVWSASSVPIPAGVTANGSFSDLLECCLRDLGSPEVEIMLSLAWMLWVARNELMWDGIHSNVEDICNRASFIALEFLEAGDCESQSPESDELREEWRPPQHGCYKLSIACHFRQDSAQVGVGILLRDHDGVVVAASAFVMQKYDDHLINFSLAVFYALQLAYETGFRSSISIEVPSRELTGLLQLGPPCLAHSGVVIDDIFTWCGSFSNIKFVFISNVCNKAAYALATEAASSQLDQVWLEESPPCILPFV</sequence>
<keyword evidence="1" id="KW-0862">Zinc</keyword>
<dbReference type="InterPro" id="IPR000477">
    <property type="entry name" value="RT_dom"/>
</dbReference>
<dbReference type="Pfam" id="PF13966">
    <property type="entry name" value="zf-RVT"/>
    <property type="match status" value="1"/>
</dbReference>
<dbReference type="EMBL" id="OIVN01003101">
    <property type="protein sequence ID" value="SPD08794.1"/>
    <property type="molecule type" value="Genomic_DNA"/>
</dbReference>
<dbReference type="PROSITE" id="PS50878">
    <property type="entry name" value="RT_POL"/>
    <property type="match status" value="1"/>
</dbReference>
<feature type="domain" description="Reverse transcriptase" evidence="4">
    <location>
        <begin position="986"/>
        <end position="1256"/>
    </location>
</feature>
<dbReference type="GO" id="GO:0004523">
    <property type="term" value="F:RNA-DNA hybrid ribonuclease activity"/>
    <property type="evidence" value="ECO:0007669"/>
    <property type="project" value="InterPro"/>
</dbReference>
<reference evidence="5" key="1">
    <citation type="submission" date="2018-02" db="EMBL/GenBank/DDBJ databases">
        <authorList>
            <person name="Cohen D.B."/>
            <person name="Kent A.D."/>
        </authorList>
    </citation>
    <scope>NUCLEOTIDE SEQUENCE</scope>
</reference>
<feature type="domain" description="CCHC-type" evidence="3">
    <location>
        <begin position="208"/>
        <end position="221"/>
    </location>
</feature>
<dbReference type="InterPro" id="IPR005135">
    <property type="entry name" value="Endo/exonuclease/phosphatase"/>
</dbReference>
<dbReference type="Pfam" id="PF13456">
    <property type="entry name" value="RVT_3"/>
    <property type="match status" value="1"/>
</dbReference>
<accession>A0A2N9HB41</accession>
<protein>
    <recommendedName>
        <fullName evidence="6">Reverse transcriptase domain-containing protein</fullName>
    </recommendedName>
</protein>
<feature type="compositionally biased region" description="Polar residues" evidence="2">
    <location>
        <begin position="285"/>
        <end position="294"/>
    </location>
</feature>
<dbReference type="PANTHER" id="PTHR33116:SF86">
    <property type="entry name" value="REVERSE TRANSCRIPTASE DOMAIN-CONTAINING PROTEIN"/>
    <property type="match status" value="1"/>
</dbReference>
<dbReference type="Pfam" id="PF03372">
    <property type="entry name" value="Exo_endo_phos"/>
    <property type="match status" value="1"/>
</dbReference>
<dbReference type="InterPro" id="IPR043502">
    <property type="entry name" value="DNA/RNA_pol_sf"/>
</dbReference>
<dbReference type="PROSITE" id="PS50158">
    <property type="entry name" value="ZF_CCHC"/>
    <property type="match status" value="1"/>
</dbReference>
<dbReference type="Pfam" id="PF00078">
    <property type="entry name" value="RVT_1"/>
    <property type="match status" value="1"/>
</dbReference>
<dbReference type="GO" id="GO:0008270">
    <property type="term" value="F:zinc ion binding"/>
    <property type="evidence" value="ECO:0007669"/>
    <property type="project" value="UniProtKB-KW"/>
</dbReference>
<evidence type="ECO:0000259" key="4">
    <source>
        <dbReference type="PROSITE" id="PS50878"/>
    </source>
</evidence>
<name>A0A2N9HB41_FAGSY</name>
<dbReference type="InterPro" id="IPR001878">
    <property type="entry name" value="Znf_CCHC"/>
</dbReference>
<dbReference type="Pfam" id="PF14392">
    <property type="entry name" value="zf-CCHC_4"/>
    <property type="match status" value="1"/>
</dbReference>
<feature type="region of interest" description="Disordered" evidence="2">
    <location>
        <begin position="249"/>
        <end position="294"/>
    </location>
</feature>
<dbReference type="SUPFAM" id="SSF56219">
    <property type="entry name" value="DNase I-like"/>
    <property type="match status" value="1"/>
</dbReference>